<evidence type="ECO:0000313" key="2">
    <source>
        <dbReference type="Proteomes" id="UP000324222"/>
    </source>
</evidence>
<evidence type="ECO:0000313" key="1">
    <source>
        <dbReference type="EMBL" id="MPC55115.1"/>
    </source>
</evidence>
<keyword evidence="2" id="KW-1185">Reference proteome</keyword>
<dbReference type="Proteomes" id="UP000324222">
    <property type="component" value="Unassembled WGS sequence"/>
</dbReference>
<proteinExistence type="predicted"/>
<comment type="caution">
    <text evidence="1">The sequence shown here is derived from an EMBL/GenBank/DDBJ whole genome shotgun (WGS) entry which is preliminary data.</text>
</comment>
<protein>
    <submittedName>
        <fullName evidence="1">Uncharacterized protein</fullName>
    </submittedName>
</protein>
<name>A0A5B7GCL8_PORTR</name>
<dbReference type="AlphaFoldDB" id="A0A5B7GCL8"/>
<organism evidence="1 2">
    <name type="scientific">Portunus trituberculatus</name>
    <name type="common">Swimming crab</name>
    <name type="synonym">Neptunus trituberculatus</name>
    <dbReference type="NCBI Taxonomy" id="210409"/>
    <lineage>
        <taxon>Eukaryota</taxon>
        <taxon>Metazoa</taxon>
        <taxon>Ecdysozoa</taxon>
        <taxon>Arthropoda</taxon>
        <taxon>Crustacea</taxon>
        <taxon>Multicrustacea</taxon>
        <taxon>Malacostraca</taxon>
        <taxon>Eumalacostraca</taxon>
        <taxon>Eucarida</taxon>
        <taxon>Decapoda</taxon>
        <taxon>Pleocyemata</taxon>
        <taxon>Brachyura</taxon>
        <taxon>Eubrachyura</taxon>
        <taxon>Portunoidea</taxon>
        <taxon>Portunidae</taxon>
        <taxon>Portuninae</taxon>
        <taxon>Portunus</taxon>
    </lineage>
</organism>
<accession>A0A5B7GCL8</accession>
<sequence length="32" mass="3743">MTLFHIYSPYYSVILYSFRNSQGDLNSDNCGH</sequence>
<reference evidence="1 2" key="1">
    <citation type="submission" date="2019-05" db="EMBL/GenBank/DDBJ databases">
        <title>Another draft genome of Portunus trituberculatus and its Hox gene families provides insights of decapod evolution.</title>
        <authorList>
            <person name="Jeong J.-H."/>
            <person name="Song I."/>
            <person name="Kim S."/>
            <person name="Choi T."/>
            <person name="Kim D."/>
            <person name="Ryu S."/>
            <person name="Kim W."/>
        </authorList>
    </citation>
    <scope>NUCLEOTIDE SEQUENCE [LARGE SCALE GENOMIC DNA]</scope>
    <source>
        <tissue evidence="1">Muscle</tissue>
    </source>
</reference>
<dbReference type="EMBL" id="VSRR010012907">
    <property type="protein sequence ID" value="MPC55115.1"/>
    <property type="molecule type" value="Genomic_DNA"/>
</dbReference>
<gene>
    <name evidence="1" type="ORF">E2C01_049049</name>
</gene>